<protein>
    <recommendedName>
        <fullName evidence="3">Integrase</fullName>
    </recommendedName>
</protein>
<accession>A0ABS1MGN8</accession>
<dbReference type="InterPro" id="IPR013762">
    <property type="entry name" value="Integrase-like_cat_sf"/>
</dbReference>
<name>A0ABS1MGN8_9NOCA</name>
<sequence>MSQRVGHADVASTMKTYQHVLPGQDEDAAARAATHLLGGHHEQRGTSRDG</sequence>
<reference evidence="1 2" key="1">
    <citation type="submission" date="2021-01" db="EMBL/GenBank/DDBJ databases">
        <title>WGS of actinomycetes isolated from Thailand.</title>
        <authorList>
            <person name="Thawai C."/>
        </authorList>
    </citation>
    <scope>NUCLEOTIDE SEQUENCE [LARGE SCALE GENOMIC DNA]</scope>
    <source>
        <strain evidence="1 2">LPG 2</strain>
    </source>
</reference>
<comment type="caution">
    <text evidence="1">The sequence shown here is derived from an EMBL/GenBank/DDBJ whole genome shotgun (WGS) entry which is preliminary data.</text>
</comment>
<gene>
    <name evidence="1" type="ORF">JK358_34000</name>
</gene>
<keyword evidence="2" id="KW-1185">Reference proteome</keyword>
<dbReference type="RefSeq" id="WP_201955915.1">
    <property type="nucleotide sequence ID" value="NZ_JAERRJ010000016.1"/>
</dbReference>
<organism evidence="1 2">
    <name type="scientific">Nocardia acididurans</name>
    <dbReference type="NCBI Taxonomy" id="2802282"/>
    <lineage>
        <taxon>Bacteria</taxon>
        <taxon>Bacillati</taxon>
        <taxon>Actinomycetota</taxon>
        <taxon>Actinomycetes</taxon>
        <taxon>Mycobacteriales</taxon>
        <taxon>Nocardiaceae</taxon>
        <taxon>Nocardia</taxon>
    </lineage>
</organism>
<dbReference type="EMBL" id="JAERRJ010000016">
    <property type="protein sequence ID" value="MBL1079431.1"/>
    <property type="molecule type" value="Genomic_DNA"/>
</dbReference>
<evidence type="ECO:0000313" key="1">
    <source>
        <dbReference type="EMBL" id="MBL1079431.1"/>
    </source>
</evidence>
<evidence type="ECO:0000313" key="2">
    <source>
        <dbReference type="Proteomes" id="UP000602198"/>
    </source>
</evidence>
<dbReference type="Gene3D" id="1.10.443.10">
    <property type="entry name" value="Intergrase catalytic core"/>
    <property type="match status" value="1"/>
</dbReference>
<dbReference type="Proteomes" id="UP000602198">
    <property type="component" value="Unassembled WGS sequence"/>
</dbReference>
<evidence type="ECO:0008006" key="3">
    <source>
        <dbReference type="Google" id="ProtNLM"/>
    </source>
</evidence>
<proteinExistence type="predicted"/>